<name>A0A4R3JU92_9PROT</name>
<evidence type="ECO:0000256" key="1">
    <source>
        <dbReference type="ARBA" id="ARBA00004651"/>
    </source>
</evidence>
<dbReference type="GO" id="GO:0016763">
    <property type="term" value="F:pentosyltransferase activity"/>
    <property type="evidence" value="ECO:0007669"/>
    <property type="project" value="TreeGrafter"/>
</dbReference>
<proteinExistence type="predicted"/>
<feature type="transmembrane region" description="Helical" evidence="8">
    <location>
        <begin position="343"/>
        <end position="361"/>
    </location>
</feature>
<dbReference type="AlphaFoldDB" id="A0A4R3JU92"/>
<feature type="transmembrane region" description="Helical" evidence="8">
    <location>
        <begin position="71"/>
        <end position="94"/>
    </location>
</feature>
<evidence type="ECO:0000256" key="6">
    <source>
        <dbReference type="ARBA" id="ARBA00022989"/>
    </source>
</evidence>
<feature type="transmembrane region" description="Helical" evidence="8">
    <location>
        <begin position="367"/>
        <end position="386"/>
    </location>
</feature>
<gene>
    <name evidence="10" type="ORF">EDC61_11041</name>
</gene>
<keyword evidence="11" id="KW-1185">Reference proteome</keyword>
<evidence type="ECO:0000256" key="7">
    <source>
        <dbReference type="ARBA" id="ARBA00023136"/>
    </source>
</evidence>
<feature type="transmembrane region" description="Helical" evidence="8">
    <location>
        <begin position="170"/>
        <end position="189"/>
    </location>
</feature>
<feature type="transmembrane region" description="Helical" evidence="8">
    <location>
        <begin position="250"/>
        <end position="272"/>
    </location>
</feature>
<evidence type="ECO:0000256" key="3">
    <source>
        <dbReference type="ARBA" id="ARBA00022676"/>
    </source>
</evidence>
<dbReference type="Pfam" id="PF13231">
    <property type="entry name" value="PMT_2"/>
    <property type="match status" value="1"/>
</dbReference>
<protein>
    <submittedName>
        <fullName evidence="10">Dolichyl-phosphate-mannose-protein mannosyltransferase</fullName>
    </submittedName>
</protein>
<dbReference type="PANTHER" id="PTHR33908:SF11">
    <property type="entry name" value="MEMBRANE PROTEIN"/>
    <property type="match status" value="1"/>
</dbReference>
<keyword evidence="5 8" id="KW-0812">Transmembrane</keyword>
<keyword evidence="3 10" id="KW-0328">Glycosyltransferase</keyword>
<reference evidence="10 11" key="1">
    <citation type="submission" date="2019-03" db="EMBL/GenBank/DDBJ databases">
        <title>Genomic Encyclopedia of Type Strains, Phase IV (KMG-IV): sequencing the most valuable type-strain genomes for metagenomic binning, comparative biology and taxonomic classification.</title>
        <authorList>
            <person name="Goeker M."/>
        </authorList>
    </citation>
    <scope>NUCLEOTIDE SEQUENCE [LARGE SCALE GENOMIC DNA]</scope>
    <source>
        <strain evidence="10 11">DSM 103923</strain>
    </source>
</reference>
<feature type="transmembrane region" description="Helical" evidence="8">
    <location>
        <begin position="312"/>
        <end position="331"/>
    </location>
</feature>
<organism evidence="10 11">
    <name type="scientific">Sulfuritortus calidifontis</name>
    <dbReference type="NCBI Taxonomy" id="1914471"/>
    <lineage>
        <taxon>Bacteria</taxon>
        <taxon>Pseudomonadati</taxon>
        <taxon>Pseudomonadota</taxon>
        <taxon>Betaproteobacteria</taxon>
        <taxon>Nitrosomonadales</taxon>
        <taxon>Thiobacillaceae</taxon>
        <taxon>Sulfuritortus</taxon>
    </lineage>
</organism>
<dbReference type="GO" id="GO:0005886">
    <property type="term" value="C:plasma membrane"/>
    <property type="evidence" value="ECO:0007669"/>
    <property type="project" value="UniProtKB-SubCell"/>
</dbReference>
<comment type="caution">
    <text evidence="10">The sequence shown here is derived from an EMBL/GenBank/DDBJ whole genome shotgun (WGS) entry which is preliminary data.</text>
</comment>
<evidence type="ECO:0000256" key="2">
    <source>
        <dbReference type="ARBA" id="ARBA00022475"/>
    </source>
</evidence>
<keyword evidence="6 8" id="KW-1133">Transmembrane helix</keyword>
<keyword evidence="2" id="KW-1003">Cell membrane</keyword>
<feature type="transmembrane region" description="Helical" evidence="8">
    <location>
        <begin position="201"/>
        <end position="220"/>
    </location>
</feature>
<evidence type="ECO:0000256" key="8">
    <source>
        <dbReference type="SAM" id="Phobius"/>
    </source>
</evidence>
<keyword evidence="4 10" id="KW-0808">Transferase</keyword>
<feature type="transmembrane region" description="Helical" evidence="8">
    <location>
        <begin position="128"/>
        <end position="149"/>
    </location>
</feature>
<dbReference type="GO" id="GO:0009103">
    <property type="term" value="P:lipopolysaccharide biosynthetic process"/>
    <property type="evidence" value="ECO:0007669"/>
    <property type="project" value="UniProtKB-ARBA"/>
</dbReference>
<keyword evidence="7 8" id="KW-0472">Membrane</keyword>
<evidence type="ECO:0000256" key="4">
    <source>
        <dbReference type="ARBA" id="ARBA00022679"/>
    </source>
</evidence>
<dbReference type="InterPro" id="IPR038731">
    <property type="entry name" value="RgtA/B/C-like"/>
</dbReference>
<dbReference type="Proteomes" id="UP000295135">
    <property type="component" value="Unassembled WGS sequence"/>
</dbReference>
<evidence type="ECO:0000259" key="9">
    <source>
        <dbReference type="Pfam" id="PF13231"/>
    </source>
</evidence>
<comment type="subcellular location">
    <subcellularLocation>
        <location evidence="1">Cell membrane</location>
        <topology evidence="1">Multi-pass membrane protein</topology>
    </subcellularLocation>
</comment>
<feature type="transmembrane region" description="Helical" evidence="8">
    <location>
        <begin position="12"/>
        <end position="31"/>
    </location>
</feature>
<evidence type="ECO:0000313" key="11">
    <source>
        <dbReference type="Proteomes" id="UP000295135"/>
    </source>
</evidence>
<dbReference type="PANTHER" id="PTHR33908">
    <property type="entry name" value="MANNOSYLTRANSFERASE YKCB-RELATED"/>
    <property type="match status" value="1"/>
</dbReference>
<feature type="domain" description="Glycosyltransferase RgtA/B/C/D-like" evidence="9">
    <location>
        <begin position="57"/>
        <end position="218"/>
    </location>
</feature>
<dbReference type="OrthoDB" id="9153955at2"/>
<evidence type="ECO:0000313" key="10">
    <source>
        <dbReference type="EMBL" id="TCS71315.1"/>
    </source>
</evidence>
<accession>A0A4R3JU92</accession>
<evidence type="ECO:0000256" key="5">
    <source>
        <dbReference type="ARBA" id="ARBA00022692"/>
    </source>
</evidence>
<dbReference type="EMBL" id="SLZY01000010">
    <property type="protein sequence ID" value="TCS71315.1"/>
    <property type="molecule type" value="Genomic_DNA"/>
</dbReference>
<sequence>MPDMLQRLDTRSFLLIVGLYVLLHFGLRLVFSPVLGTDDVEQAICAQSLALGCDLRQPPLYTWLQWLTNQIAGPGLAGIYLLKYGLLFLTYLCLYFIGRRLFSRTATAALAALSLWLTYPFAVSVHQGVTHSLLLSLLLAASFLAFLRLEAHRHWMGYLLLGTLLGLGELAKYSFVLYAAALALAALSLPRYRTVLLDRRIVLTLAAGLLVVAPHGLWAWGRLDALHGALAGLGQQAAPSAYLPRVASGLTSLASALIQFLFPLWLILLLAFPRAFRPLAAAPVSPTPALSQRERRTMARYASVMPNEPLHLIGRTLLIGILLLALVVLLGGPVEIKARWMHVLLLLAPLWLFGRVEAAYGDRVAKTGYLVALLLLPALVIAAWAAQTYLAPQWHKPTRFHAPYDQLASLIRQTSGFERGTIVANELHLAGNLRLFFPEARVVTPAYPQYLPPAIEAEQCLLVWEEQNDAGMPPALQAFLDRHGKPRATGSPVLARANYRYSETEILAVGYLVLPAGDCP</sequence>
<dbReference type="InterPro" id="IPR050297">
    <property type="entry name" value="LipidA_mod_glycosyltrf_83"/>
</dbReference>